<organism evidence="1 2">
    <name type="scientific">Candidatus Gottesmanbacteria bacterium RBG_16_37_8</name>
    <dbReference type="NCBI Taxonomy" id="1798371"/>
    <lineage>
        <taxon>Bacteria</taxon>
        <taxon>Candidatus Gottesmaniibacteriota</taxon>
    </lineage>
</organism>
<gene>
    <name evidence="1" type="ORF">A2W14_01495</name>
</gene>
<sequence>MPEISDVIAQFDQLGLTGNAAEIRELNKLNDEWTDYNFCPLRLTGSSPTLIGYDTSGQVYEVKVGRKIVYLNTNSDNTVYYEYLPVSFNKPDEGWDINKSALKQFAQKIGGELGLNDAEVVKLSFELNLASAKITSNNLFVGLISQEEVNQKVPLKVTPSVPTFRYHFYISKAGSSVIAPVLTPVSRSGSMVLEVGAVAR</sequence>
<proteinExistence type="predicted"/>
<reference evidence="1 2" key="1">
    <citation type="journal article" date="2016" name="Nat. Commun.">
        <title>Thousands of microbial genomes shed light on interconnected biogeochemical processes in an aquifer system.</title>
        <authorList>
            <person name="Anantharaman K."/>
            <person name="Brown C.T."/>
            <person name="Hug L.A."/>
            <person name="Sharon I."/>
            <person name="Castelle C.J."/>
            <person name="Probst A.J."/>
            <person name="Thomas B.C."/>
            <person name="Singh A."/>
            <person name="Wilkins M.J."/>
            <person name="Karaoz U."/>
            <person name="Brodie E.L."/>
            <person name="Williams K.H."/>
            <person name="Hubbard S.S."/>
            <person name="Banfield J.F."/>
        </authorList>
    </citation>
    <scope>NUCLEOTIDE SEQUENCE [LARGE SCALE GENOMIC DNA]</scope>
</reference>
<name>A0A1F5YPP1_9BACT</name>
<evidence type="ECO:0000313" key="2">
    <source>
        <dbReference type="Proteomes" id="UP000176665"/>
    </source>
</evidence>
<protein>
    <submittedName>
        <fullName evidence="1">Uncharacterized protein</fullName>
    </submittedName>
</protein>
<accession>A0A1F5YPP1</accession>
<dbReference type="EMBL" id="MFJA01000072">
    <property type="protein sequence ID" value="OGG02178.1"/>
    <property type="molecule type" value="Genomic_DNA"/>
</dbReference>
<evidence type="ECO:0000313" key="1">
    <source>
        <dbReference type="EMBL" id="OGG02178.1"/>
    </source>
</evidence>
<dbReference type="AlphaFoldDB" id="A0A1F5YPP1"/>
<dbReference type="Proteomes" id="UP000176665">
    <property type="component" value="Unassembled WGS sequence"/>
</dbReference>
<comment type="caution">
    <text evidence="1">The sequence shown here is derived from an EMBL/GenBank/DDBJ whole genome shotgun (WGS) entry which is preliminary data.</text>
</comment>